<protein>
    <recommendedName>
        <fullName evidence="1">DUF4220 domain-containing protein</fullName>
    </recommendedName>
</protein>
<reference evidence="3" key="1">
    <citation type="submission" date="2024-06" db="EMBL/GenBank/DDBJ databases">
        <authorList>
            <person name="Ryan C."/>
        </authorList>
    </citation>
    <scope>NUCLEOTIDE SEQUENCE [LARGE SCALE GENOMIC DNA]</scope>
</reference>
<gene>
    <name evidence="2" type="ORF">URODEC1_LOCUS7826</name>
</gene>
<dbReference type="EMBL" id="OZ075121">
    <property type="protein sequence ID" value="CAL4898619.1"/>
    <property type="molecule type" value="Genomic_DNA"/>
</dbReference>
<proteinExistence type="predicted"/>
<dbReference type="InterPro" id="IPR007658">
    <property type="entry name" value="DUF594"/>
</dbReference>
<evidence type="ECO:0000313" key="2">
    <source>
        <dbReference type="EMBL" id="CAL4898619.1"/>
    </source>
</evidence>
<sequence length="544" mass="60007">MGGSHSDAVAIYALATLYNRHRDDEGDGGVGGGGGGTLLEVVWAPVLLIHLGGQDGVTAYNIEDNELWSRHLLTAVSQVAVAVYVFCKSWPPGGDKRLLAAAILLFVLGFVKCLAKAGAFKRASIYSLVSSSGAAAKEKNDGNMYNSSSALKEYVKHARHIVIRQQQSEADHHQVEVIMEEEEDHGELAIYYCKLASMQGLPRPTLAHGALLLVCQNYTPGSWISERRVEAKLKIQDAASYRSFNNHSSHWGLNMNRPFDECVLLWHLATDFCFFSTSFPDHTCAFAEPPAAGKCTSAAKNPTSTTTMRPQCSKKSAVCKAVQCRQMSNYMVYLLSVNPEMLLPGSRRHPFKTAYDELKDILRDWEWNPVCWSRCTPCGVKLIKEEEIVMKGVIAAIKQKSSEKRAPTNKAIVTDTAITVTQQRPEEGNFIDQAWALAQSLWTVDETKMWEEIQGVWVEMLCFSASRCRGYLHAKALGKGGELLSYVWLLLFYVGMETFTDKLKREDLLSHEHGNHAGAPLASEVHTHAGASAAPSTSEICMAS</sequence>
<dbReference type="AlphaFoldDB" id="A0ABC8VXB2"/>
<dbReference type="InterPro" id="IPR025315">
    <property type="entry name" value="DUF4220"/>
</dbReference>
<organism evidence="2 3">
    <name type="scientific">Urochloa decumbens</name>
    <dbReference type="NCBI Taxonomy" id="240449"/>
    <lineage>
        <taxon>Eukaryota</taxon>
        <taxon>Viridiplantae</taxon>
        <taxon>Streptophyta</taxon>
        <taxon>Embryophyta</taxon>
        <taxon>Tracheophyta</taxon>
        <taxon>Spermatophyta</taxon>
        <taxon>Magnoliopsida</taxon>
        <taxon>Liliopsida</taxon>
        <taxon>Poales</taxon>
        <taxon>Poaceae</taxon>
        <taxon>PACMAD clade</taxon>
        <taxon>Panicoideae</taxon>
        <taxon>Panicodae</taxon>
        <taxon>Paniceae</taxon>
        <taxon>Melinidinae</taxon>
        <taxon>Urochloa</taxon>
    </lineage>
</organism>
<accession>A0ABC8VXB2</accession>
<feature type="domain" description="DUF4220" evidence="1">
    <location>
        <begin position="6"/>
        <end position="195"/>
    </location>
</feature>
<dbReference type="PANTHER" id="PTHR31325">
    <property type="entry name" value="OS01G0798800 PROTEIN-RELATED"/>
    <property type="match status" value="1"/>
</dbReference>
<name>A0ABC8VXB2_9POAL</name>
<evidence type="ECO:0000313" key="3">
    <source>
        <dbReference type="Proteomes" id="UP001497457"/>
    </source>
</evidence>
<reference evidence="2 3" key="2">
    <citation type="submission" date="2024-10" db="EMBL/GenBank/DDBJ databases">
        <authorList>
            <person name="Ryan C."/>
        </authorList>
    </citation>
    <scope>NUCLEOTIDE SEQUENCE [LARGE SCALE GENOMIC DNA]</scope>
</reference>
<dbReference type="Pfam" id="PF13968">
    <property type="entry name" value="DUF4220"/>
    <property type="match status" value="1"/>
</dbReference>
<evidence type="ECO:0000259" key="1">
    <source>
        <dbReference type="Pfam" id="PF13968"/>
    </source>
</evidence>
<dbReference type="Pfam" id="PF04578">
    <property type="entry name" value="DUF594"/>
    <property type="match status" value="1"/>
</dbReference>
<dbReference type="Proteomes" id="UP001497457">
    <property type="component" value="Chromosome 11b"/>
</dbReference>
<keyword evidence="3" id="KW-1185">Reference proteome</keyword>